<reference evidence="1" key="1">
    <citation type="journal article" date="2014" name="Front. Microbiol.">
        <title>High frequency of phylogenetically diverse reductive dehalogenase-homologous genes in deep subseafloor sedimentary metagenomes.</title>
        <authorList>
            <person name="Kawai M."/>
            <person name="Futagami T."/>
            <person name="Toyoda A."/>
            <person name="Takaki Y."/>
            <person name="Nishi S."/>
            <person name="Hori S."/>
            <person name="Arai W."/>
            <person name="Tsubouchi T."/>
            <person name="Morono Y."/>
            <person name="Uchiyama I."/>
            <person name="Ito T."/>
            <person name="Fujiyama A."/>
            <person name="Inagaki F."/>
            <person name="Takami H."/>
        </authorList>
    </citation>
    <scope>NUCLEOTIDE SEQUENCE</scope>
    <source>
        <strain evidence="1">Expedition CK06-06</strain>
    </source>
</reference>
<comment type="caution">
    <text evidence="1">The sequence shown here is derived from an EMBL/GenBank/DDBJ whole genome shotgun (WGS) entry which is preliminary data.</text>
</comment>
<organism evidence="1">
    <name type="scientific">marine sediment metagenome</name>
    <dbReference type="NCBI Taxonomy" id="412755"/>
    <lineage>
        <taxon>unclassified sequences</taxon>
        <taxon>metagenomes</taxon>
        <taxon>ecological metagenomes</taxon>
    </lineage>
</organism>
<sequence length="101" mass="11584">MAKLTKLPEQAIIDGFKGTLDFYVHNTIPCVRKWPRSPGKRRAPAVEAQWLAFAYASTAWNSLSDEVKQAYEETASEVFMTGRDLFTKSFLKDYFRDGQWG</sequence>
<gene>
    <name evidence="1" type="ORF">S03H2_41784</name>
</gene>
<dbReference type="AlphaFoldDB" id="X1ITY8"/>
<evidence type="ECO:0000313" key="1">
    <source>
        <dbReference type="EMBL" id="GAH72740.1"/>
    </source>
</evidence>
<name>X1ITY8_9ZZZZ</name>
<proteinExistence type="predicted"/>
<protein>
    <submittedName>
        <fullName evidence="1">Uncharacterized protein</fullName>
    </submittedName>
</protein>
<dbReference type="EMBL" id="BARU01025976">
    <property type="protein sequence ID" value="GAH72740.1"/>
    <property type="molecule type" value="Genomic_DNA"/>
</dbReference>
<accession>X1ITY8</accession>